<dbReference type="InterPro" id="IPR029063">
    <property type="entry name" value="SAM-dependent_MTases_sf"/>
</dbReference>
<evidence type="ECO:0000256" key="1">
    <source>
        <dbReference type="SAM" id="MobiDB-lite"/>
    </source>
</evidence>
<reference evidence="2 3" key="1">
    <citation type="journal article" date="2015" name="Genome Biol. Evol.">
        <title>Comparative Genomics of a Bacterivorous Green Alga Reveals Evolutionary Causalities and Consequences of Phago-Mixotrophic Mode of Nutrition.</title>
        <authorList>
            <person name="Burns J.A."/>
            <person name="Paasch A."/>
            <person name="Narechania A."/>
            <person name="Kim E."/>
        </authorList>
    </citation>
    <scope>NUCLEOTIDE SEQUENCE [LARGE SCALE GENOMIC DNA]</scope>
    <source>
        <strain evidence="2 3">PLY_AMNH</strain>
    </source>
</reference>
<dbReference type="InterPro" id="IPR019410">
    <property type="entry name" value="Methyltransf_16"/>
</dbReference>
<dbReference type="Pfam" id="PF10294">
    <property type="entry name" value="Methyltransf_16"/>
    <property type="match status" value="1"/>
</dbReference>
<dbReference type="PANTHER" id="PTHR14614">
    <property type="entry name" value="HEPATOCELLULAR CARCINOMA-ASSOCIATED ANTIGEN"/>
    <property type="match status" value="1"/>
</dbReference>
<protein>
    <submittedName>
        <fullName evidence="2">Uncharacterized protein</fullName>
    </submittedName>
</protein>
<keyword evidence="3" id="KW-1185">Reference proteome</keyword>
<gene>
    <name evidence="2" type="ORF">CYMTET_52061</name>
</gene>
<dbReference type="Gene3D" id="3.40.50.150">
    <property type="entry name" value="Vaccinia Virus protein VP39"/>
    <property type="match status" value="1"/>
</dbReference>
<feature type="compositionally biased region" description="Pro residues" evidence="1">
    <location>
        <begin position="125"/>
        <end position="138"/>
    </location>
</feature>
<evidence type="ECO:0000313" key="3">
    <source>
        <dbReference type="Proteomes" id="UP001190700"/>
    </source>
</evidence>
<dbReference type="Proteomes" id="UP001190700">
    <property type="component" value="Unassembled WGS sequence"/>
</dbReference>
<dbReference type="EMBL" id="LGRX02034408">
    <property type="protein sequence ID" value="KAK3237892.1"/>
    <property type="molecule type" value="Genomic_DNA"/>
</dbReference>
<organism evidence="2 3">
    <name type="scientific">Cymbomonas tetramitiformis</name>
    <dbReference type="NCBI Taxonomy" id="36881"/>
    <lineage>
        <taxon>Eukaryota</taxon>
        <taxon>Viridiplantae</taxon>
        <taxon>Chlorophyta</taxon>
        <taxon>Pyramimonadophyceae</taxon>
        <taxon>Pyramimonadales</taxon>
        <taxon>Pyramimonadaceae</taxon>
        <taxon>Cymbomonas</taxon>
    </lineage>
</organism>
<name>A0AAE0ES12_9CHLO</name>
<sequence>MEQPLVQLYKFKTSSGKVVDIHIQETDYEHGGLGWRVWRSSAVLACHLAENPSLVLGKRVLELGAGCGLPGILASRLGAAEVTISDALPGLSHCTCSSLKLQCVPLCGCEMDPSQRGGRASDANTPPPQTQPAPPQSPPARDLERTELESTPDTTEEAERPASSFDWAWGDGTGGSIRVRRLIWEEDQLPSPYSDDEEEDQPTALSRTKGTMLHDLLKDQERAMAPVPGLAPHDHYDVILAADVLYDDLHCHALIQTLWRRLRCSAKAILILPVREQSVFDTFCEQLIEEMLSFKATQLPSVDDVHALVNIDDIPQGKDDSYNHDLMMLTIQHSPDEDSDSDVED</sequence>
<accession>A0AAE0ES12</accession>
<proteinExistence type="predicted"/>
<evidence type="ECO:0000313" key="2">
    <source>
        <dbReference type="EMBL" id="KAK3237892.1"/>
    </source>
</evidence>
<dbReference type="AlphaFoldDB" id="A0AAE0ES12"/>
<comment type="caution">
    <text evidence="2">The sequence shown here is derived from an EMBL/GenBank/DDBJ whole genome shotgun (WGS) entry which is preliminary data.</text>
</comment>
<dbReference type="SUPFAM" id="SSF53335">
    <property type="entry name" value="S-adenosyl-L-methionine-dependent methyltransferases"/>
    <property type="match status" value="1"/>
</dbReference>
<feature type="region of interest" description="Disordered" evidence="1">
    <location>
        <begin position="114"/>
        <end position="169"/>
    </location>
</feature>